<dbReference type="Proteomes" id="UP000281549">
    <property type="component" value="Unassembled WGS sequence"/>
</dbReference>
<proteinExistence type="predicted"/>
<dbReference type="AlphaFoldDB" id="A0A4P9YKW9"/>
<dbReference type="PANTHER" id="PTHR46263:SF1">
    <property type="entry name" value="ARMADILLO REPEAT-CONTAINING PROTEIN 7"/>
    <property type="match status" value="1"/>
</dbReference>
<dbReference type="PANTHER" id="PTHR46263">
    <property type="entry name" value="ARMADILLO REPEAT-CONTAINING PROTEIN 7"/>
    <property type="match status" value="1"/>
</dbReference>
<accession>A0A4P9YKW9</accession>
<name>A0A4P9YKW9_ROZAC</name>
<sequence length="166" mass="19265">MKRRSNYGINRLHHLQRLIQEFENTDSENNKRQVLANLANFGYDFNNFPHFNTLKISDLFLGILLQDILSRDCIVTETDESLIEFASAGLCNTCIDDLYTLFRFKNLNQKIMSNFLATLYYILEKGSINILHSDILTQLREIGEGDDYVSKLAQLILKKHQSLIKC</sequence>
<evidence type="ECO:0000313" key="2">
    <source>
        <dbReference type="Proteomes" id="UP000281549"/>
    </source>
</evidence>
<dbReference type="InterPro" id="IPR042462">
    <property type="entry name" value="ARMC7"/>
</dbReference>
<organism evidence="1 2">
    <name type="scientific">Rozella allomycis (strain CSF55)</name>
    <dbReference type="NCBI Taxonomy" id="988480"/>
    <lineage>
        <taxon>Eukaryota</taxon>
        <taxon>Fungi</taxon>
        <taxon>Fungi incertae sedis</taxon>
        <taxon>Cryptomycota</taxon>
        <taxon>Cryptomycota incertae sedis</taxon>
        <taxon>Rozella</taxon>
    </lineage>
</organism>
<dbReference type="EMBL" id="ML005289">
    <property type="protein sequence ID" value="RKP19130.1"/>
    <property type="molecule type" value="Genomic_DNA"/>
</dbReference>
<protein>
    <submittedName>
        <fullName evidence="1">Uncharacterized protein</fullName>
    </submittedName>
</protein>
<evidence type="ECO:0000313" key="1">
    <source>
        <dbReference type="EMBL" id="RKP19130.1"/>
    </source>
</evidence>
<gene>
    <name evidence="1" type="ORF">ROZALSC1DRAFT_29235</name>
</gene>
<reference evidence="2" key="1">
    <citation type="journal article" date="2018" name="Nat. Microbiol.">
        <title>Leveraging single-cell genomics to expand the fungal tree of life.</title>
        <authorList>
            <person name="Ahrendt S.R."/>
            <person name="Quandt C.A."/>
            <person name="Ciobanu D."/>
            <person name="Clum A."/>
            <person name="Salamov A."/>
            <person name="Andreopoulos B."/>
            <person name="Cheng J.F."/>
            <person name="Woyke T."/>
            <person name="Pelin A."/>
            <person name="Henrissat B."/>
            <person name="Reynolds N.K."/>
            <person name="Benny G.L."/>
            <person name="Smith M.E."/>
            <person name="James T.Y."/>
            <person name="Grigoriev I.V."/>
        </authorList>
    </citation>
    <scope>NUCLEOTIDE SEQUENCE [LARGE SCALE GENOMIC DNA]</scope>
    <source>
        <strain evidence="2">CSF55</strain>
    </source>
</reference>